<dbReference type="EMBL" id="ASPP01018495">
    <property type="protein sequence ID" value="ETO16187.1"/>
    <property type="molecule type" value="Genomic_DNA"/>
</dbReference>
<name>X6MRU9_RETFI</name>
<dbReference type="AlphaFoldDB" id="X6MRU9"/>
<gene>
    <name evidence="1" type="ORF">RFI_21168</name>
</gene>
<protein>
    <submittedName>
        <fullName evidence="1">Uncharacterized protein</fullName>
    </submittedName>
</protein>
<proteinExistence type="predicted"/>
<sequence>MPHTIVLQHTQDNKAKTRRMLWVDGGEKYNNKSTASSFRIDIDRDVVVVTIELIGNEYQYRVAINGLNYSDAYQNWKTKHSKK</sequence>
<evidence type="ECO:0000313" key="1">
    <source>
        <dbReference type="EMBL" id="ETO16187.1"/>
    </source>
</evidence>
<dbReference type="Proteomes" id="UP000023152">
    <property type="component" value="Unassembled WGS sequence"/>
</dbReference>
<evidence type="ECO:0000313" key="2">
    <source>
        <dbReference type="Proteomes" id="UP000023152"/>
    </source>
</evidence>
<keyword evidence="2" id="KW-1185">Reference proteome</keyword>
<organism evidence="1 2">
    <name type="scientific">Reticulomyxa filosa</name>
    <dbReference type="NCBI Taxonomy" id="46433"/>
    <lineage>
        <taxon>Eukaryota</taxon>
        <taxon>Sar</taxon>
        <taxon>Rhizaria</taxon>
        <taxon>Retaria</taxon>
        <taxon>Foraminifera</taxon>
        <taxon>Monothalamids</taxon>
        <taxon>Reticulomyxidae</taxon>
        <taxon>Reticulomyxa</taxon>
    </lineage>
</organism>
<comment type="caution">
    <text evidence="1">The sequence shown here is derived from an EMBL/GenBank/DDBJ whole genome shotgun (WGS) entry which is preliminary data.</text>
</comment>
<reference evidence="1 2" key="1">
    <citation type="journal article" date="2013" name="Curr. Biol.">
        <title>The Genome of the Foraminiferan Reticulomyxa filosa.</title>
        <authorList>
            <person name="Glockner G."/>
            <person name="Hulsmann N."/>
            <person name="Schleicher M."/>
            <person name="Noegel A.A."/>
            <person name="Eichinger L."/>
            <person name="Gallinger C."/>
            <person name="Pawlowski J."/>
            <person name="Sierra R."/>
            <person name="Euteneuer U."/>
            <person name="Pillet L."/>
            <person name="Moustafa A."/>
            <person name="Platzer M."/>
            <person name="Groth M."/>
            <person name="Szafranski K."/>
            <person name="Schliwa M."/>
        </authorList>
    </citation>
    <scope>NUCLEOTIDE SEQUENCE [LARGE SCALE GENOMIC DNA]</scope>
</reference>
<accession>X6MRU9</accession>